<dbReference type="InterPro" id="IPR002172">
    <property type="entry name" value="LDrepeatLR_classA_rpt"/>
</dbReference>
<evidence type="ECO:0000256" key="1">
    <source>
        <dbReference type="ARBA" id="ARBA00023157"/>
    </source>
</evidence>
<keyword evidence="3" id="KW-1133">Transmembrane helix</keyword>
<organism evidence="5 6">
    <name type="scientific">Littorina saxatilis</name>
    <dbReference type="NCBI Taxonomy" id="31220"/>
    <lineage>
        <taxon>Eukaryota</taxon>
        <taxon>Metazoa</taxon>
        <taxon>Spiralia</taxon>
        <taxon>Lophotrochozoa</taxon>
        <taxon>Mollusca</taxon>
        <taxon>Gastropoda</taxon>
        <taxon>Caenogastropoda</taxon>
        <taxon>Littorinimorpha</taxon>
        <taxon>Littorinoidea</taxon>
        <taxon>Littorinidae</taxon>
        <taxon>Littorina</taxon>
    </lineage>
</organism>
<feature type="region of interest" description="Disordered" evidence="2">
    <location>
        <begin position="280"/>
        <end position="315"/>
    </location>
</feature>
<dbReference type="Gene3D" id="4.10.400.10">
    <property type="entry name" value="Low-density Lipoprotein Receptor"/>
    <property type="match status" value="1"/>
</dbReference>
<name>A0AAN9C1J0_9CAEN</name>
<keyword evidence="1" id="KW-1015">Disulfide bond</keyword>
<evidence type="ECO:0000313" key="6">
    <source>
        <dbReference type="Proteomes" id="UP001374579"/>
    </source>
</evidence>
<keyword evidence="4" id="KW-0732">Signal</keyword>
<dbReference type="InterPro" id="IPR036055">
    <property type="entry name" value="LDL_receptor-like_sf"/>
</dbReference>
<feature type="chain" id="PRO_5042845755" evidence="4">
    <location>
        <begin position="20"/>
        <end position="329"/>
    </location>
</feature>
<evidence type="ECO:0000256" key="3">
    <source>
        <dbReference type="SAM" id="Phobius"/>
    </source>
</evidence>
<accession>A0AAN9C1J0</accession>
<dbReference type="PANTHER" id="PTHR24652">
    <property type="entry name" value="LOW-DENSITY LIPOPROTEIN RECEPTOR CLASS A DOMAIN-CONTAINING PROTEIN 2"/>
    <property type="match status" value="1"/>
</dbReference>
<evidence type="ECO:0000313" key="5">
    <source>
        <dbReference type="EMBL" id="KAK7115168.1"/>
    </source>
</evidence>
<protein>
    <submittedName>
        <fullName evidence="5">Uncharacterized protein</fullName>
    </submittedName>
</protein>
<comment type="caution">
    <text evidence="5">The sequence shown here is derived from an EMBL/GenBank/DDBJ whole genome shotgun (WGS) entry which is preliminary data.</text>
</comment>
<dbReference type="Proteomes" id="UP001374579">
    <property type="component" value="Unassembled WGS sequence"/>
</dbReference>
<dbReference type="InterPro" id="IPR042333">
    <property type="entry name" value="LRAD2/Mig-13-like"/>
</dbReference>
<dbReference type="EMBL" id="JBAMIC010000001">
    <property type="protein sequence ID" value="KAK7115168.1"/>
    <property type="molecule type" value="Genomic_DNA"/>
</dbReference>
<dbReference type="AlphaFoldDB" id="A0AAN9C1J0"/>
<reference evidence="5 6" key="1">
    <citation type="submission" date="2024-02" db="EMBL/GenBank/DDBJ databases">
        <title>Chromosome-scale genome assembly of the rough periwinkle Littorina saxatilis.</title>
        <authorList>
            <person name="De Jode A."/>
            <person name="Faria R."/>
            <person name="Formenti G."/>
            <person name="Sims Y."/>
            <person name="Smith T.P."/>
            <person name="Tracey A."/>
            <person name="Wood J.M.D."/>
            <person name="Zagrodzka Z.B."/>
            <person name="Johannesson K."/>
            <person name="Butlin R.K."/>
            <person name="Leder E.H."/>
        </authorList>
    </citation>
    <scope>NUCLEOTIDE SEQUENCE [LARGE SCALE GENOMIC DNA]</scope>
    <source>
        <strain evidence="5">Snail1</strain>
        <tissue evidence="5">Muscle</tissue>
    </source>
</reference>
<keyword evidence="3" id="KW-0472">Membrane</keyword>
<evidence type="ECO:0000256" key="2">
    <source>
        <dbReference type="SAM" id="MobiDB-lite"/>
    </source>
</evidence>
<keyword evidence="3" id="KW-0812">Transmembrane</keyword>
<evidence type="ECO:0000256" key="4">
    <source>
        <dbReference type="SAM" id="SignalP"/>
    </source>
</evidence>
<dbReference type="CDD" id="cd00112">
    <property type="entry name" value="LDLa"/>
    <property type="match status" value="1"/>
</dbReference>
<gene>
    <name evidence="5" type="ORF">V1264_001095</name>
</gene>
<dbReference type="SUPFAM" id="SSF57424">
    <property type="entry name" value="LDL receptor-like module"/>
    <property type="match status" value="1"/>
</dbReference>
<sequence length="329" mass="35285">MRWFILGISVLCLAITARGDPTEYDLSDYCGSSLSVYSSAILKVNEWWPDGDCTVKIYSNFHNQGDDKLRVDVLSMDVNCGVTSLQLFDGDVNPRSELSTQLCGFGTDTIQTDYISVSEAFVTVKLQSAYKSFSSSVKLLVTATAVSYESTDFICTNNYDVRNYLQCDGYNNCGDWSDEYSYQCNPDDVISWSLEASVIAGLGVLCVVVAIIVIALIVKGRRQRRLNGRLLSAQPGYPQGPPAYGTIQTGVNPGLAPPPYAAKTGAVPQPPPYYQYATLPPPQANLQGPHMPPPSSASVVTSSTPQPAATTTTTTTVENVTAAAAGVAP</sequence>
<keyword evidence="6" id="KW-1185">Reference proteome</keyword>
<feature type="transmembrane region" description="Helical" evidence="3">
    <location>
        <begin position="198"/>
        <end position="218"/>
    </location>
</feature>
<feature type="signal peptide" evidence="4">
    <location>
        <begin position="1"/>
        <end position="19"/>
    </location>
</feature>
<feature type="compositionally biased region" description="Low complexity" evidence="2">
    <location>
        <begin position="296"/>
        <end position="315"/>
    </location>
</feature>
<proteinExistence type="predicted"/>